<feature type="compositionally biased region" description="Acidic residues" evidence="1">
    <location>
        <begin position="51"/>
        <end position="68"/>
    </location>
</feature>
<feature type="region of interest" description="Disordered" evidence="1">
    <location>
        <begin position="1"/>
        <end position="113"/>
    </location>
</feature>
<gene>
    <name evidence="2" type="ORF">BCR43DRAFT_488592</name>
</gene>
<evidence type="ECO:0000313" key="2">
    <source>
        <dbReference type="EMBL" id="ORY99024.1"/>
    </source>
</evidence>
<keyword evidence="3" id="KW-1185">Reference proteome</keyword>
<dbReference type="EMBL" id="MCGN01000003">
    <property type="protein sequence ID" value="ORY99024.1"/>
    <property type="molecule type" value="Genomic_DNA"/>
</dbReference>
<dbReference type="InterPro" id="IPR012808">
    <property type="entry name" value="CHP02453"/>
</dbReference>
<dbReference type="PANTHER" id="PTHR36452:SF1">
    <property type="entry name" value="DUF2461 DOMAIN-CONTAINING PROTEIN"/>
    <property type="match status" value="1"/>
</dbReference>
<feature type="compositionally biased region" description="Basic residues" evidence="1">
    <location>
        <begin position="1"/>
        <end position="12"/>
    </location>
</feature>
<evidence type="ECO:0000256" key="1">
    <source>
        <dbReference type="SAM" id="MobiDB-lite"/>
    </source>
</evidence>
<proteinExistence type="predicted"/>
<evidence type="ECO:0008006" key="4">
    <source>
        <dbReference type="Google" id="ProtNLM"/>
    </source>
</evidence>
<dbReference type="OrthoDB" id="2537769at2759"/>
<dbReference type="Proteomes" id="UP000242180">
    <property type="component" value="Unassembled WGS sequence"/>
</dbReference>
<dbReference type="PANTHER" id="PTHR36452">
    <property type="entry name" value="CHROMOSOME 12, WHOLE GENOME SHOTGUN SEQUENCE"/>
    <property type="match status" value="1"/>
</dbReference>
<name>A0A1X2HIU5_SYNRA</name>
<organism evidence="2 3">
    <name type="scientific">Syncephalastrum racemosum</name>
    <name type="common">Filamentous fungus</name>
    <dbReference type="NCBI Taxonomy" id="13706"/>
    <lineage>
        <taxon>Eukaryota</taxon>
        <taxon>Fungi</taxon>
        <taxon>Fungi incertae sedis</taxon>
        <taxon>Mucoromycota</taxon>
        <taxon>Mucoromycotina</taxon>
        <taxon>Mucoromycetes</taxon>
        <taxon>Mucorales</taxon>
        <taxon>Syncephalastraceae</taxon>
        <taxon>Syncephalastrum</taxon>
    </lineage>
</organism>
<reference evidence="2 3" key="1">
    <citation type="submission" date="2016-07" db="EMBL/GenBank/DDBJ databases">
        <title>Pervasive Adenine N6-methylation of Active Genes in Fungi.</title>
        <authorList>
            <consortium name="DOE Joint Genome Institute"/>
            <person name="Mondo S.J."/>
            <person name="Dannebaum R.O."/>
            <person name="Kuo R.C."/>
            <person name="Labutti K."/>
            <person name="Haridas S."/>
            <person name="Kuo A."/>
            <person name="Salamov A."/>
            <person name="Ahrendt S.R."/>
            <person name="Lipzen A."/>
            <person name="Sullivan W."/>
            <person name="Andreopoulos W.B."/>
            <person name="Clum A."/>
            <person name="Lindquist E."/>
            <person name="Daum C."/>
            <person name="Ramamoorthy G.K."/>
            <person name="Gryganskyi A."/>
            <person name="Culley D."/>
            <person name="Magnuson J.K."/>
            <person name="James T.Y."/>
            <person name="O'Malley M.A."/>
            <person name="Stajich J.E."/>
            <person name="Spatafora J.W."/>
            <person name="Visel A."/>
            <person name="Grigoriev I.V."/>
        </authorList>
    </citation>
    <scope>NUCLEOTIDE SEQUENCE [LARGE SCALE GENOMIC DNA]</scope>
    <source>
        <strain evidence="2 3">NRRL 2496</strain>
    </source>
</reference>
<feature type="compositionally biased region" description="Polar residues" evidence="1">
    <location>
        <begin position="13"/>
        <end position="25"/>
    </location>
</feature>
<dbReference type="AlphaFoldDB" id="A0A1X2HIU5"/>
<dbReference type="NCBIfam" id="TIGR02453">
    <property type="entry name" value="TIGR02453 family protein"/>
    <property type="match status" value="1"/>
</dbReference>
<accession>A0A1X2HIU5</accession>
<dbReference type="InParanoid" id="A0A1X2HIU5"/>
<sequence>MAHNVVKKRRLNKPNSNQVEPTSIVKTRPKRKAAQKPTKGAATSKRKQQSDSDDQNSESEEWEESTEENSDKDSSEKQEREDEEEDETVIDDKSFKKAKLKVPHPQGAPFADALSPDTMQFMAELKVNNNRDFMLHYQKRWHQARQDFIDFVGQIIPQLHEMDHTIMVQEPKDAIYRQNRDLRFTNDLRPYKTYLSASFSRGGKKSPFAGYHLSIGPGDETFVAAGIWQPSSNILARMRQGVMDNADLMREALSIDAMEKIFGKSGLALLDDSDKLKVAPKNVDKNHPEIEMLRYKSMTISKNFTDEEVVSEGFLDRILDVYDALIPFIAVLNSWTG</sequence>
<dbReference type="STRING" id="13706.A0A1X2HIU5"/>
<evidence type="ECO:0000313" key="3">
    <source>
        <dbReference type="Proteomes" id="UP000242180"/>
    </source>
</evidence>
<protein>
    <recommendedName>
        <fullName evidence="4">TIGR02453 family protein</fullName>
    </recommendedName>
</protein>
<comment type="caution">
    <text evidence="2">The sequence shown here is derived from an EMBL/GenBank/DDBJ whole genome shotgun (WGS) entry which is preliminary data.</text>
</comment>
<feature type="compositionally biased region" description="Basic and acidic residues" evidence="1">
    <location>
        <begin position="69"/>
        <end position="80"/>
    </location>
</feature>
<dbReference type="Pfam" id="PF09365">
    <property type="entry name" value="DUF2461"/>
    <property type="match status" value="1"/>
</dbReference>
<dbReference type="OMA" id="FDYMSEV"/>